<dbReference type="EMBL" id="JAFIRN010000003">
    <property type="protein sequence ID" value="KAG5853433.1"/>
    <property type="molecule type" value="Genomic_DNA"/>
</dbReference>
<evidence type="ECO:0000313" key="2">
    <source>
        <dbReference type="EMBL" id="KAG5853433.1"/>
    </source>
</evidence>
<feature type="region of interest" description="Disordered" evidence="1">
    <location>
        <begin position="101"/>
        <end position="173"/>
    </location>
</feature>
<reference evidence="2" key="1">
    <citation type="submission" date="2021-01" db="EMBL/GenBank/DDBJ databases">
        <title>A chromosome-scale assembly of European eel, Anguilla anguilla.</title>
        <authorList>
            <person name="Henkel C."/>
            <person name="Jong-Raadsen S.A."/>
            <person name="Dufour S."/>
            <person name="Weltzien F.-A."/>
            <person name="Palstra A.P."/>
            <person name="Pelster B."/>
            <person name="Spaink H.P."/>
            <person name="Van Den Thillart G.E."/>
            <person name="Jansen H."/>
            <person name="Zahm M."/>
            <person name="Klopp C."/>
            <person name="Cedric C."/>
            <person name="Louis A."/>
            <person name="Berthelot C."/>
            <person name="Parey E."/>
            <person name="Roest Crollius H."/>
            <person name="Montfort J."/>
            <person name="Robinson-Rechavi M."/>
            <person name="Bucao C."/>
            <person name="Bouchez O."/>
            <person name="Gislard M."/>
            <person name="Lluch J."/>
            <person name="Milhes M."/>
            <person name="Lampietro C."/>
            <person name="Lopez Roques C."/>
            <person name="Donnadieu C."/>
            <person name="Braasch I."/>
            <person name="Desvignes T."/>
            <person name="Postlethwait J."/>
            <person name="Bobe J."/>
            <person name="Guiguen Y."/>
            <person name="Dirks R."/>
        </authorList>
    </citation>
    <scope>NUCLEOTIDE SEQUENCE</scope>
    <source>
        <strain evidence="2">Tag_6206</strain>
        <tissue evidence="2">Liver</tissue>
    </source>
</reference>
<keyword evidence="3" id="KW-1185">Reference proteome</keyword>
<proteinExistence type="predicted"/>
<accession>A0A9D3MV38</accession>
<name>A0A9D3MV38_ANGAN</name>
<evidence type="ECO:0000313" key="3">
    <source>
        <dbReference type="Proteomes" id="UP001044222"/>
    </source>
</evidence>
<feature type="region of interest" description="Disordered" evidence="1">
    <location>
        <begin position="1"/>
        <end position="39"/>
    </location>
</feature>
<dbReference type="Proteomes" id="UP001044222">
    <property type="component" value="Unassembled WGS sequence"/>
</dbReference>
<feature type="compositionally biased region" description="Low complexity" evidence="1">
    <location>
        <begin position="159"/>
        <end position="173"/>
    </location>
</feature>
<sequence length="173" mass="18883">MVETHQINLGFPDDDIIRRSRSSNTPETLPTPPSPPLTQKLSFSLSGRSSVSSLFRLYLKTKLFPPPSGPGFEYPQSYSLTALTQCCNPRCPFWEERRQAPALSPKTRPDDPTLLLPPRPATMSHVTGSRKPLCAQPRGTRPVSRGWAPPNRIPPSLGDATANHAPPAGAADH</sequence>
<gene>
    <name evidence="2" type="ORF">ANANG_G00073360</name>
</gene>
<protein>
    <submittedName>
        <fullName evidence="2">Uncharacterized protein</fullName>
    </submittedName>
</protein>
<organism evidence="2 3">
    <name type="scientific">Anguilla anguilla</name>
    <name type="common">European freshwater eel</name>
    <name type="synonym">Muraena anguilla</name>
    <dbReference type="NCBI Taxonomy" id="7936"/>
    <lineage>
        <taxon>Eukaryota</taxon>
        <taxon>Metazoa</taxon>
        <taxon>Chordata</taxon>
        <taxon>Craniata</taxon>
        <taxon>Vertebrata</taxon>
        <taxon>Euteleostomi</taxon>
        <taxon>Actinopterygii</taxon>
        <taxon>Neopterygii</taxon>
        <taxon>Teleostei</taxon>
        <taxon>Anguilliformes</taxon>
        <taxon>Anguillidae</taxon>
        <taxon>Anguilla</taxon>
    </lineage>
</organism>
<comment type="caution">
    <text evidence="2">The sequence shown here is derived from an EMBL/GenBank/DDBJ whole genome shotgun (WGS) entry which is preliminary data.</text>
</comment>
<dbReference type="AlphaFoldDB" id="A0A9D3MV38"/>
<evidence type="ECO:0000256" key="1">
    <source>
        <dbReference type="SAM" id="MobiDB-lite"/>
    </source>
</evidence>